<comment type="caution">
    <text evidence="1">The sequence shown here is derived from an EMBL/GenBank/DDBJ whole genome shotgun (WGS) entry which is preliminary data.</text>
</comment>
<dbReference type="Proteomes" id="UP001156940">
    <property type="component" value="Unassembled WGS sequence"/>
</dbReference>
<reference evidence="1 2" key="1">
    <citation type="submission" date="2023-04" db="EMBL/GenBank/DDBJ databases">
        <title>Luteimonas endophyticus RD2P54.</title>
        <authorList>
            <person name="Sun J.-Q."/>
        </authorList>
    </citation>
    <scope>NUCLEOTIDE SEQUENCE [LARGE SCALE GENOMIC DNA]</scope>
    <source>
        <strain evidence="1 2">RD2P54</strain>
    </source>
</reference>
<name>A0ABT6JDB3_9GAMM</name>
<organism evidence="1 2">
    <name type="scientific">Luteimonas endophytica</name>
    <dbReference type="NCBI Taxonomy" id="3042023"/>
    <lineage>
        <taxon>Bacteria</taxon>
        <taxon>Pseudomonadati</taxon>
        <taxon>Pseudomonadota</taxon>
        <taxon>Gammaproteobacteria</taxon>
        <taxon>Lysobacterales</taxon>
        <taxon>Lysobacteraceae</taxon>
        <taxon>Luteimonas</taxon>
    </lineage>
</organism>
<dbReference type="RefSeq" id="WP_280575499.1">
    <property type="nucleotide sequence ID" value="NZ_JARXRM010000043.1"/>
</dbReference>
<accession>A0ABT6JDB3</accession>
<protein>
    <submittedName>
        <fullName evidence="1">Uncharacterized protein</fullName>
    </submittedName>
</protein>
<sequence>MASRTIDAAHLKLHYPLKELTIDSDDEAEMLIRSAALLDDGEAEGLVLAALRGCCFCSDDAVVHRAARDLGLTVKILSTPEILLLWAGNDDDRLHQLPGIVARISELARFTPHKNSQHLAWWRRHLAAAKNT</sequence>
<gene>
    <name evidence="1" type="ORF">QFW77_14575</name>
</gene>
<evidence type="ECO:0000313" key="1">
    <source>
        <dbReference type="EMBL" id="MDH5824203.1"/>
    </source>
</evidence>
<evidence type="ECO:0000313" key="2">
    <source>
        <dbReference type="Proteomes" id="UP001156940"/>
    </source>
</evidence>
<proteinExistence type="predicted"/>
<dbReference type="EMBL" id="JARXRM010000043">
    <property type="protein sequence ID" value="MDH5824203.1"/>
    <property type="molecule type" value="Genomic_DNA"/>
</dbReference>
<keyword evidence="2" id="KW-1185">Reference proteome</keyword>